<accession>A0AAV5GCH5</accession>
<dbReference type="Proteomes" id="UP001342314">
    <property type="component" value="Unassembled WGS sequence"/>
</dbReference>
<feature type="compositionally biased region" description="Low complexity" evidence="1">
    <location>
        <begin position="315"/>
        <end position="327"/>
    </location>
</feature>
<evidence type="ECO:0000313" key="2">
    <source>
        <dbReference type="EMBL" id="GJN87539.1"/>
    </source>
</evidence>
<protein>
    <recommendedName>
        <fullName evidence="4">F-box domain-containing protein</fullName>
    </recommendedName>
</protein>
<dbReference type="Gene3D" id="3.80.10.10">
    <property type="entry name" value="Ribonuclease Inhibitor"/>
    <property type="match status" value="1"/>
</dbReference>
<dbReference type="EMBL" id="BQKY01000001">
    <property type="protein sequence ID" value="GJN87539.1"/>
    <property type="molecule type" value="Genomic_DNA"/>
</dbReference>
<evidence type="ECO:0008006" key="4">
    <source>
        <dbReference type="Google" id="ProtNLM"/>
    </source>
</evidence>
<dbReference type="InterPro" id="IPR032675">
    <property type="entry name" value="LRR_dom_sf"/>
</dbReference>
<feature type="region of interest" description="Disordered" evidence="1">
    <location>
        <begin position="304"/>
        <end position="328"/>
    </location>
</feature>
<proteinExistence type="predicted"/>
<keyword evidence="3" id="KW-1185">Reference proteome</keyword>
<feature type="region of interest" description="Disordered" evidence="1">
    <location>
        <begin position="439"/>
        <end position="480"/>
    </location>
</feature>
<gene>
    <name evidence="2" type="ORF">Rhopal_000493-T1</name>
</gene>
<evidence type="ECO:0000256" key="1">
    <source>
        <dbReference type="SAM" id="MobiDB-lite"/>
    </source>
</evidence>
<dbReference type="AlphaFoldDB" id="A0AAV5GCH5"/>
<evidence type="ECO:0000313" key="3">
    <source>
        <dbReference type="Proteomes" id="UP001342314"/>
    </source>
</evidence>
<reference evidence="2 3" key="1">
    <citation type="submission" date="2021-12" db="EMBL/GenBank/DDBJ databases">
        <title>High titer production of polyol ester of fatty acids by Rhodotorula paludigena BS15 towards product separation-free biomass refinery.</title>
        <authorList>
            <person name="Mano J."/>
            <person name="Ono H."/>
            <person name="Tanaka T."/>
            <person name="Naito K."/>
            <person name="Sushida H."/>
            <person name="Ike M."/>
            <person name="Tokuyasu K."/>
            <person name="Kitaoka M."/>
        </authorList>
    </citation>
    <scope>NUCLEOTIDE SEQUENCE [LARGE SCALE GENOMIC DNA]</scope>
    <source>
        <strain evidence="2 3">BS15</strain>
    </source>
</reference>
<sequence>MPGDARHGERAAAGHRDTPTRLPFELLHAIFLLAATPATSPHGPRHGGSVRSWHSYEAAAPYALVCRAWRKPAQAVLFAYVALVGRRRALAFAEAAALPSFGALASKTASVVLALDAAAEGTADDSHGQLETSELLVTALEHCSTASHVCIRPLHQGLRDRLLATLMSPERTLVTLILRPRTFASVNWTGQLWHASDALQLRPTVQNLEHTTLMTPYPTPPDSATSSPRASRAAEHAPLFDKLALRRVKVWYDFPGEVLAEAFLRSPQLEYLDLYFERRKPTDLFVRALMASAHSLREIRYIYNPTSPESDNEGSSPSRSSTSSSRSESADRPLALFDQLLPHLSALRSLRCSATDVTPSALHALPPSLTRLARSRFTPLALVAALSRADLALPPPFEQLVVVDSPDAGWSDAVIERVSALCGARGVGFEFRLDFEHEGADESSVSGWSGGDAREAHRRSSGEGTAETREGSGPRSSQSG</sequence>
<name>A0AAV5GCH5_9BASI</name>
<feature type="compositionally biased region" description="Basic and acidic residues" evidence="1">
    <location>
        <begin position="452"/>
        <end position="472"/>
    </location>
</feature>
<comment type="caution">
    <text evidence="2">The sequence shown here is derived from an EMBL/GenBank/DDBJ whole genome shotgun (WGS) entry which is preliminary data.</text>
</comment>
<organism evidence="2 3">
    <name type="scientific">Rhodotorula paludigena</name>
    <dbReference type="NCBI Taxonomy" id="86838"/>
    <lineage>
        <taxon>Eukaryota</taxon>
        <taxon>Fungi</taxon>
        <taxon>Dikarya</taxon>
        <taxon>Basidiomycota</taxon>
        <taxon>Pucciniomycotina</taxon>
        <taxon>Microbotryomycetes</taxon>
        <taxon>Sporidiobolales</taxon>
        <taxon>Sporidiobolaceae</taxon>
        <taxon>Rhodotorula</taxon>
    </lineage>
</organism>